<sequence length="248" mass="26298">MRASDAERERVAEALRTAVAEGRLDMEEFGERLDAAYKARTHADLAPLVRDLPAAGTELAVPASEALAATDESWEGRIGGTPSSKGAVAVMGGFQRHGRWTVPRMFTAFTFWGGGQIDLRQAHFEGREVTIRCIAVMGGVEVVVPPDLDVEVNGLGLMGGFDSKGTGTGSPGSPRVRITGFAFWGGVGVTRKERGDKRSRMSLEKGNCPSRRLRTTARSAVSGVRGRSPREKREGAGLGQPPPAPGAA</sequence>
<dbReference type="Proteomes" id="UP000011740">
    <property type="component" value="Unassembled WGS sequence"/>
</dbReference>
<dbReference type="Pfam" id="PF08044">
    <property type="entry name" value="DUF1707"/>
    <property type="match status" value="1"/>
</dbReference>
<feature type="domain" description="DUF1707" evidence="2">
    <location>
        <begin position="1"/>
        <end position="53"/>
    </location>
</feature>
<evidence type="ECO:0000313" key="4">
    <source>
        <dbReference type="Proteomes" id="UP000011740"/>
    </source>
</evidence>
<feature type="compositionally biased region" description="Basic and acidic residues" evidence="1">
    <location>
        <begin position="193"/>
        <end position="203"/>
    </location>
</feature>
<protein>
    <recommendedName>
        <fullName evidence="2">DUF1707 domain-containing protein</fullName>
    </recommendedName>
</protein>
<dbReference type="PANTHER" id="PTHR40763">
    <property type="entry name" value="MEMBRANE PROTEIN-RELATED"/>
    <property type="match status" value="1"/>
</dbReference>
<dbReference type="eggNOG" id="COG4758">
    <property type="taxonomic scope" value="Bacteria"/>
</dbReference>
<evidence type="ECO:0000259" key="2">
    <source>
        <dbReference type="Pfam" id="PF08044"/>
    </source>
</evidence>
<evidence type="ECO:0000313" key="3">
    <source>
        <dbReference type="EMBL" id="EME97337.1"/>
    </source>
</evidence>
<dbReference type="STRING" id="1223523.H340_27036"/>
<dbReference type="PANTHER" id="PTHR40763:SF4">
    <property type="entry name" value="DUF1707 DOMAIN-CONTAINING PROTEIN"/>
    <property type="match status" value="1"/>
</dbReference>
<name>M3AUR9_STRM1</name>
<accession>M3AUR9</accession>
<dbReference type="PATRIC" id="fig|1223523.3.peg.5494"/>
<evidence type="ECO:0000256" key="1">
    <source>
        <dbReference type="SAM" id="MobiDB-lite"/>
    </source>
</evidence>
<proteinExistence type="predicted"/>
<gene>
    <name evidence="3" type="ORF">H340_27036</name>
</gene>
<feature type="region of interest" description="Disordered" evidence="1">
    <location>
        <begin position="193"/>
        <end position="248"/>
    </location>
</feature>
<reference evidence="3 4" key="1">
    <citation type="journal article" date="2013" name="Genome Announc.">
        <title>Whole-Genome Shotgun Assembly and Analysis of the Genome of Streptomyces mobaraensis DSM 40847, a Strain for Industrial Production of Microbial Transglutaminase.</title>
        <authorList>
            <person name="Yang H."/>
            <person name="He T."/>
            <person name="Wu W."/>
            <person name="Zhu W."/>
            <person name="Lu B."/>
            <person name="Sun W."/>
        </authorList>
    </citation>
    <scope>NUCLEOTIDE SEQUENCE [LARGE SCALE GENOMIC DNA]</scope>
    <source>
        <strain evidence="3 4">DSM 40847</strain>
    </source>
</reference>
<dbReference type="EMBL" id="AORZ01000127">
    <property type="protein sequence ID" value="EME97337.1"/>
    <property type="molecule type" value="Genomic_DNA"/>
</dbReference>
<dbReference type="InterPro" id="IPR012551">
    <property type="entry name" value="DUF1707_SHOCT-like"/>
</dbReference>
<comment type="caution">
    <text evidence="3">The sequence shown here is derived from an EMBL/GenBank/DDBJ whole genome shotgun (WGS) entry which is preliminary data.</text>
</comment>
<dbReference type="AlphaFoldDB" id="M3AUR9"/>
<organism evidence="3 4">
    <name type="scientific">Streptomyces mobaraensis (strain ATCC 29032 / DSM 40847 / JCM 4168 / NBRC 13819 / NCIMB 11159 / IPCR 16-22)</name>
    <dbReference type="NCBI Taxonomy" id="1223523"/>
    <lineage>
        <taxon>Bacteria</taxon>
        <taxon>Bacillati</taxon>
        <taxon>Actinomycetota</taxon>
        <taxon>Actinomycetes</taxon>
        <taxon>Kitasatosporales</taxon>
        <taxon>Streptomycetaceae</taxon>
        <taxon>Streptomyces</taxon>
    </lineage>
</organism>